<keyword evidence="7" id="KW-1185">Reference proteome</keyword>
<feature type="transmembrane region" description="Helical" evidence="5">
    <location>
        <begin position="31"/>
        <end position="49"/>
    </location>
</feature>
<dbReference type="Proteomes" id="UP000006062">
    <property type="component" value="Chromosome"/>
</dbReference>
<sequence>MFAGFSALYHGMLRFPGSSVDVNDREWKVNWVDFAIIAIVVLSALVGLARGIVRELLSLGVWVAALAVAWVFHREVADLLVAQFSQPSVRLAVAFIALVLVTLILGAILGAVLTAFVDKAGLTGADRVLGLVFGAGRGVVMVAMAVFLAGLTPLPSDPWWQESRYIGQFQEFADWMLGMVPDEIQARIKQL</sequence>
<feature type="transmembrane region" description="Helical" evidence="5">
    <location>
        <begin position="56"/>
        <end position="73"/>
    </location>
</feature>
<dbReference type="PANTHER" id="PTHR36926">
    <property type="entry name" value="COLICIN V PRODUCTION PROTEIN"/>
    <property type="match status" value="1"/>
</dbReference>
<dbReference type="GO" id="GO:0016020">
    <property type="term" value="C:membrane"/>
    <property type="evidence" value="ECO:0007669"/>
    <property type="project" value="UniProtKB-SubCell"/>
</dbReference>
<dbReference type="GO" id="GO:0009403">
    <property type="term" value="P:toxin biosynthetic process"/>
    <property type="evidence" value="ECO:0007669"/>
    <property type="project" value="InterPro"/>
</dbReference>
<keyword evidence="2 5" id="KW-0812">Transmembrane</keyword>
<evidence type="ECO:0000256" key="4">
    <source>
        <dbReference type="ARBA" id="ARBA00023136"/>
    </source>
</evidence>
<evidence type="ECO:0000256" key="5">
    <source>
        <dbReference type="SAM" id="Phobius"/>
    </source>
</evidence>
<dbReference type="PANTHER" id="PTHR36926:SF1">
    <property type="entry name" value="COLICIN V PRODUCTION PROTEIN"/>
    <property type="match status" value="1"/>
</dbReference>
<dbReference type="InterPro" id="IPR003825">
    <property type="entry name" value="Colicin-V_CvpA"/>
</dbReference>
<dbReference type="InterPro" id="IPR052719">
    <property type="entry name" value="CvpA-like"/>
</dbReference>
<gene>
    <name evidence="6" type="ordered locus">Thivi_0655</name>
</gene>
<evidence type="ECO:0000256" key="2">
    <source>
        <dbReference type="ARBA" id="ARBA00022692"/>
    </source>
</evidence>
<dbReference type="Pfam" id="PF02674">
    <property type="entry name" value="Colicin_V"/>
    <property type="match status" value="1"/>
</dbReference>
<evidence type="ECO:0000313" key="6">
    <source>
        <dbReference type="EMBL" id="AFL72709.1"/>
    </source>
</evidence>
<evidence type="ECO:0000256" key="1">
    <source>
        <dbReference type="ARBA" id="ARBA00004141"/>
    </source>
</evidence>
<reference evidence="6 7" key="1">
    <citation type="submission" date="2012-06" db="EMBL/GenBank/DDBJ databases">
        <title>Complete sequence of Thiocystis violascens DSM 198.</title>
        <authorList>
            <consortium name="US DOE Joint Genome Institute"/>
            <person name="Lucas S."/>
            <person name="Han J."/>
            <person name="Lapidus A."/>
            <person name="Cheng J.-F."/>
            <person name="Goodwin L."/>
            <person name="Pitluck S."/>
            <person name="Peters L."/>
            <person name="Ovchinnikova G."/>
            <person name="Teshima H."/>
            <person name="Detter J.C."/>
            <person name="Han C."/>
            <person name="Tapia R."/>
            <person name="Land M."/>
            <person name="Hauser L."/>
            <person name="Kyrpides N."/>
            <person name="Ivanova N."/>
            <person name="Pagani I."/>
            <person name="Vogl K."/>
            <person name="Liu Z."/>
            <person name="Frigaard N.-U."/>
            <person name="Bryant D."/>
            <person name="Woyke T."/>
        </authorList>
    </citation>
    <scope>NUCLEOTIDE SEQUENCE [LARGE SCALE GENOMIC DNA]</scope>
    <source>
        <strain evidence="7">ATCC 17096 / DSM 198 / 6111</strain>
    </source>
</reference>
<evidence type="ECO:0000256" key="3">
    <source>
        <dbReference type="ARBA" id="ARBA00022989"/>
    </source>
</evidence>
<evidence type="ECO:0000313" key="7">
    <source>
        <dbReference type="Proteomes" id="UP000006062"/>
    </source>
</evidence>
<keyword evidence="4 5" id="KW-0472">Membrane</keyword>
<proteinExistence type="predicted"/>
<dbReference type="KEGG" id="tvi:Thivi_0655"/>
<feature type="transmembrane region" description="Helical" evidence="5">
    <location>
        <begin position="93"/>
        <end position="116"/>
    </location>
</feature>
<protein>
    <submittedName>
        <fullName evidence="6">Putative membrane protein, required for colicin V production</fullName>
    </submittedName>
</protein>
<dbReference type="HOGENOM" id="CLU_092720_2_3_6"/>
<accession>I3Y6U1</accession>
<comment type="subcellular location">
    <subcellularLocation>
        <location evidence="1">Membrane</location>
        <topology evidence="1">Multi-pass membrane protein</topology>
    </subcellularLocation>
</comment>
<name>I3Y6U1_THIV6</name>
<dbReference type="STRING" id="765911.Thivi_0655"/>
<organism evidence="6 7">
    <name type="scientific">Thiocystis violascens (strain ATCC 17096 / DSM 198 / 6111)</name>
    <name type="common">Chromatium violascens</name>
    <dbReference type="NCBI Taxonomy" id="765911"/>
    <lineage>
        <taxon>Bacteria</taxon>
        <taxon>Pseudomonadati</taxon>
        <taxon>Pseudomonadota</taxon>
        <taxon>Gammaproteobacteria</taxon>
        <taxon>Chromatiales</taxon>
        <taxon>Chromatiaceae</taxon>
        <taxon>Thiocystis</taxon>
    </lineage>
</organism>
<dbReference type="eggNOG" id="COG1286">
    <property type="taxonomic scope" value="Bacteria"/>
</dbReference>
<dbReference type="AlphaFoldDB" id="I3Y6U1"/>
<feature type="transmembrane region" description="Helical" evidence="5">
    <location>
        <begin position="128"/>
        <end position="151"/>
    </location>
</feature>
<keyword evidence="3 5" id="KW-1133">Transmembrane helix</keyword>
<dbReference type="EMBL" id="CP003154">
    <property type="protein sequence ID" value="AFL72709.1"/>
    <property type="molecule type" value="Genomic_DNA"/>
</dbReference>